<keyword evidence="2" id="KW-1133">Transmembrane helix</keyword>
<evidence type="ECO:0000256" key="1">
    <source>
        <dbReference type="SAM" id="MobiDB-lite"/>
    </source>
</evidence>
<accession>U1N380</accession>
<feature type="compositionally biased region" description="Polar residues" evidence="1">
    <location>
        <begin position="315"/>
        <end position="329"/>
    </location>
</feature>
<feature type="compositionally biased region" description="Polar residues" evidence="1">
    <location>
        <begin position="33"/>
        <end position="51"/>
    </location>
</feature>
<gene>
    <name evidence="4" type="ORF">J07HQW1_00856</name>
</gene>
<protein>
    <recommendedName>
        <fullName evidence="3">DUF7319 domain-containing protein</fullName>
    </recommendedName>
</protein>
<feature type="domain" description="DUF7319" evidence="3">
    <location>
        <begin position="89"/>
        <end position="282"/>
    </location>
</feature>
<name>U1N380_9EURY</name>
<proteinExistence type="predicted"/>
<dbReference type="HOGENOM" id="CLU_069982_0_0_2"/>
<dbReference type="InterPro" id="IPR055743">
    <property type="entry name" value="DUF7319"/>
</dbReference>
<reference evidence="4 5" key="1">
    <citation type="journal article" date="2013" name="PLoS ONE">
        <title>Assembly-driven community genomics of a hypersaline microbial ecosystem.</title>
        <authorList>
            <person name="Podell S."/>
            <person name="Ugalde J.A."/>
            <person name="Narasingarao P."/>
            <person name="Banfield J.F."/>
            <person name="Heidelberg K.B."/>
            <person name="Allen E.E."/>
        </authorList>
    </citation>
    <scope>NUCLEOTIDE SEQUENCE [LARGE SCALE GENOMIC DNA]</scope>
    <source>
        <strain evidence="5">J07HQW1</strain>
    </source>
</reference>
<evidence type="ECO:0000259" key="3">
    <source>
        <dbReference type="Pfam" id="PF24003"/>
    </source>
</evidence>
<feature type="region of interest" description="Disordered" evidence="1">
    <location>
        <begin position="1"/>
        <end position="58"/>
    </location>
</feature>
<evidence type="ECO:0000256" key="2">
    <source>
        <dbReference type="SAM" id="Phobius"/>
    </source>
</evidence>
<organism evidence="4 5">
    <name type="scientific">Haloquadratum walsbyi J07HQW1</name>
    <dbReference type="NCBI Taxonomy" id="1238424"/>
    <lineage>
        <taxon>Archaea</taxon>
        <taxon>Methanobacteriati</taxon>
        <taxon>Methanobacteriota</taxon>
        <taxon>Stenosarchaea group</taxon>
        <taxon>Halobacteria</taxon>
        <taxon>Halobacteriales</taxon>
        <taxon>Haloferacaceae</taxon>
        <taxon>Haloquadratum</taxon>
    </lineage>
</organism>
<feature type="transmembrane region" description="Helical" evidence="2">
    <location>
        <begin position="207"/>
        <end position="230"/>
    </location>
</feature>
<sequence length="369" mass="39933">MTRSSNDETAISDDTDVATTEDADDSHSDQTEIAHQYTNKNTDSSQDTDIQNGADVDADDDGQALAELRAQVEDTYDFGDFGPEDMAEMTLEEWEAAFDPDTWIVGKELLDRVETELKARVAIREIFGIVERTNEGGQDRVVAYSDKGYATVYADGSVEGEGTIRRDVEPTVALCSMDSYETMDPPADASLPEPREVVKGSGEFGNLMLQIVAAAQMIVGVGLFGAWLFIPTLETIAAPVTAVIFVLIGFFLFIVVANARLSDRFRVEEYRNRLQALETTSEPAVTSDETTATATAIETDHPDSDSDPDPESNKETSGTDANTSGSPHTAVTDADVDINTNENTNTNMNTNMSADSNSHNSSDESTDSV</sequence>
<keyword evidence="2" id="KW-0812">Transmembrane</keyword>
<dbReference type="EMBL" id="KE356560">
    <property type="protein sequence ID" value="ERG90828.1"/>
    <property type="molecule type" value="Genomic_DNA"/>
</dbReference>
<keyword evidence="2" id="KW-0472">Membrane</keyword>
<dbReference type="Pfam" id="PF24003">
    <property type="entry name" value="DUF7319"/>
    <property type="match status" value="1"/>
</dbReference>
<feature type="region of interest" description="Disordered" evidence="1">
    <location>
        <begin position="297"/>
        <end position="369"/>
    </location>
</feature>
<feature type="compositionally biased region" description="Low complexity" evidence="1">
    <location>
        <begin position="339"/>
        <end position="352"/>
    </location>
</feature>
<evidence type="ECO:0000313" key="4">
    <source>
        <dbReference type="EMBL" id="ERG90828.1"/>
    </source>
</evidence>
<feature type="transmembrane region" description="Helical" evidence="2">
    <location>
        <begin position="236"/>
        <end position="256"/>
    </location>
</feature>
<evidence type="ECO:0000313" key="5">
    <source>
        <dbReference type="Proteomes" id="UP000030649"/>
    </source>
</evidence>
<dbReference type="Proteomes" id="UP000030649">
    <property type="component" value="Unassembled WGS sequence"/>
</dbReference>
<dbReference type="AlphaFoldDB" id="U1N380"/>
<feature type="compositionally biased region" description="Acidic residues" evidence="1">
    <location>
        <begin position="10"/>
        <end position="24"/>
    </location>
</feature>